<dbReference type="EMBL" id="BAAAYL010000001">
    <property type="protein sequence ID" value="GAA3374446.1"/>
    <property type="molecule type" value="Genomic_DNA"/>
</dbReference>
<comment type="caution">
    <text evidence="1">The sequence shown here is derived from an EMBL/GenBank/DDBJ whole genome shotgun (WGS) entry which is preliminary data.</text>
</comment>
<gene>
    <name evidence="1" type="ORF">GCM10020367_38330</name>
</gene>
<dbReference type="RefSeq" id="WP_345039192.1">
    <property type="nucleotide sequence ID" value="NZ_BAAAYL010000001.1"/>
</dbReference>
<dbReference type="Proteomes" id="UP001499990">
    <property type="component" value="Unassembled WGS sequence"/>
</dbReference>
<name>A0ABP6SEE6_9ACTN</name>
<sequence length="181" mass="20330">MRQKITPIVNRYVISAQEDGPVVVFAEQKRFKLKEEVTHWTGEDRRTLCRFKARQIDLGAVYDVTGADGEPLGSFKKDAKASLLRSTRYLTPDGRPPATGTERSLGTAVARRVLEVADALPIPVPVPYVYHFDFARKDVPVMSVERKRGILDRYRISVQGSTLDRRLALAMAVALYALQAR</sequence>
<keyword evidence="2" id="KW-1185">Reference proteome</keyword>
<dbReference type="Pfam" id="PF04525">
    <property type="entry name" value="LOR"/>
    <property type="match status" value="1"/>
</dbReference>
<organism evidence="1 2">
    <name type="scientific">Streptomyces sannanensis</name>
    <dbReference type="NCBI Taxonomy" id="285536"/>
    <lineage>
        <taxon>Bacteria</taxon>
        <taxon>Bacillati</taxon>
        <taxon>Actinomycetota</taxon>
        <taxon>Actinomycetes</taxon>
        <taxon>Kitasatosporales</taxon>
        <taxon>Streptomycetaceae</taxon>
        <taxon>Streptomyces</taxon>
    </lineage>
</organism>
<proteinExistence type="predicted"/>
<accession>A0ABP6SEE6</accession>
<evidence type="ECO:0000313" key="1">
    <source>
        <dbReference type="EMBL" id="GAA3374446.1"/>
    </source>
</evidence>
<evidence type="ECO:0000313" key="2">
    <source>
        <dbReference type="Proteomes" id="UP001499990"/>
    </source>
</evidence>
<reference evidence="2" key="1">
    <citation type="journal article" date="2019" name="Int. J. Syst. Evol. Microbiol.">
        <title>The Global Catalogue of Microorganisms (GCM) 10K type strain sequencing project: providing services to taxonomists for standard genome sequencing and annotation.</title>
        <authorList>
            <consortium name="The Broad Institute Genomics Platform"/>
            <consortium name="The Broad Institute Genome Sequencing Center for Infectious Disease"/>
            <person name="Wu L."/>
            <person name="Ma J."/>
        </authorList>
    </citation>
    <scope>NUCLEOTIDE SEQUENCE [LARGE SCALE GENOMIC DNA]</scope>
    <source>
        <strain evidence="2">JCM 9651</strain>
    </source>
</reference>
<dbReference type="InterPro" id="IPR007612">
    <property type="entry name" value="LOR"/>
</dbReference>
<protein>
    <submittedName>
        <fullName evidence="1">Uncharacterized protein</fullName>
    </submittedName>
</protein>